<keyword evidence="2" id="KW-0596">Phosphopantetheine</keyword>
<comment type="cofactor">
    <cofactor evidence="1">
        <name>pantetheine 4'-phosphate</name>
        <dbReference type="ChEBI" id="CHEBI:47942"/>
    </cofactor>
</comment>
<dbReference type="PROSITE" id="PS00455">
    <property type="entry name" value="AMP_BINDING"/>
    <property type="match status" value="1"/>
</dbReference>
<dbReference type="Pfam" id="PF00668">
    <property type="entry name" value="Condensation"/>
    <property type="match status" value="1"/>
</dbReference>
<dbReference type="Gene3D" id="3.40.50.12780">
    <property type="entry name" value="N-terminal domain of ligase-like"/>
    <property type="match status" value="1"/>
</dbReference>
<dbReference type="InterPro" id="IPR036736">
    <property type="entry name" value="ACP-like_sf"/>
</dbReference>
<dbReference type="SUPFAM" id="SSF56801">
    <property type="entry name" value="Acetyl-CoA synthetase-like"/>
    <property type="match status" value="1"/>
</dbReference>
<dbReference type="InterPro" id="IPR009081">
    <property type="entry name" value="PP-bd_ACP"/>
</dbReference>
<evidence type="ECO:0000256" key="3">
    <source>
        <dbReference type="ARBA" id="ARBA00022553"/>
    </source>
</evidence>
<keyword evidence="3" id="KW-0597">Phosphoprotein</keyword>
<dbReference type="Gene3D" id="3.30.300.30">
    <property type="match status" value="1"/>
</dbReference>
<name>A0ABS1KUD3_9BACT</name>
<dbReference type="SUPFAM" id="SSF52777">
    <property type="entry name" value="CoA-dependent acyltransferases"/>
    <property type="match status" value="2"/>
</dbReference>
<sequence length="1095" mass="122435">MNKKVLHTLIDLHAQSIGHRPAVEGQGRSIDYRSLSEYSNRIAHSLVGEGVKRDAPVGIYLRTGADYVAGILGINKAGGAFMPLETRYPVKRLQYLLDKVAPRVIVTNAAAREQLLANIAGTTFAAQLECIVVLTDDRSPIRIEHYVTGVLNTAREEQFENTPVDVEVSGNDSNYLLYTSGSTGNPKVIEGCHKGLSHFIHWEVSEFGLTPESRVSQLVPLSFDVSLRDIFAPLLAGGTLCVPEDGVKSDPRKLVDWIIESRVALIHTVPSLFRVIIKEIENDRTLLERLRFLKHILLSGEALYGKDVIAWRALAGESVELVNLYGPTETTLAKMFNRIGEAPSDPNAIIPLGVPLPNTSVIVCNDGVQCKIGAIGEILIKTPFRSKGYYNDAVMTAEKFVPNPLHNDYDDIVYRTGDVGQYLADGRIAFVGRMDSQVKIRGNRVELSEIESVIRGIDGVDQAVVIAIKKLDGSDVLASYFTTTANIDGEFIRTYLKDYLPEYMHPSFYILLEEFPLNLNGKVDRKALLRPEELLYEKVSFEAPANALEEGLAIIWSEILGLKKVGVNNSFFSLGGHSLTATRAVSRIYKDLGIKISLKDFFDYSSIRKISEFLGSKPVNEFQAIEPLPVQTNYPLSRAQKMLWVLDQTASGDMVAYNMQGNYIIKGDIDSVAFEKAFSTLIERHESLRTTIVVAQGEPMQKINPTIPFKIERSDAAVDGRSEKAIVAALAEAEFQRPFDLATGPLLRVKLIKLSGQRHLFLFTMHHIISDGWSLGIVMREALELYHAYAAGSETPLRPLRIHYKDYATWHNQLLSSATMEQHRQYWHQKLSGDLPVINLPIDRTREPVRNYGGDKIRFRLSGDQSRNIRELCAQENVTLFMFFLAALDVVLCGETGQRDIMVGTAIGNRNDPDLENQIGIFLNSVALRNQLDRRDTFATFLQHARRTVLEAYEHQSYPIDLLVEELNAKTDDNRNPLYDVLIVFNNDGLLGSREQLNKVANVLDVEAVDTSEGISKFDLSFFINDDEEIGLAFEYSTALFDATTIQRLKKEVADLINAVINDKNQTLDDLLWSLTSHNRSARASARLEVLSENF</sequence>
<evidence type="ECO:0000259" key="4">
    <source>
        <dbReference type="PROSITE" id="PS50075"/>
    </source>
</evidence>
<dbReference type="Gene3D" id="1.10.1200.10">
    <property type="entry name" value="ACP-like"/>
    <property type="match status" value="1"/>
</dbReference>
<dbReference type="InterPro" id="IPR020845">
    <property type="entry name" value="AMP-binding_CS"/>
</dbReference>
<dbReference type="PROSITE" id="PS50075">
    <property type="entry name" value="CARRIER"/>
    <property type="match status" value="1"/>
</dbReference>
<dbReference type="InterPro" id="IPR023213">
    <property type="entry name" value="CAT-like_dom_sf"/>
</dbReference>
<dbReference type="CDD" id="cd05930">
    <property type="entry name" value="A_NRPS"/>
    <property type="match status" value="1"/>
</dbReference>
<dbReference type="NCBIfam" id="TIGR01733">
    <property type="entry name" value="AA-adenyl-dom"/>
    <property type="match status" value="1"/>
</dbReference>
<dbReference type="Gene3D" id="3.30.559.10">
    <property type="entry name" value="Chloramphenicol acetyltransferase-like domain"/>
    <property type="match status" value="1"/>
</dbReference>
<proteinExistence type="predicted"/>
<dbReference type="InterPro" id="IPR020806">
    <property type="entry name" value="PKS_PP-bd"/>
</dbReference>
<dbReference type="InterPro" id="IPR001242">
    <property type="entry name" value="Condensation_dom"/>
</dbReference>
<dbReference type="CDD" id="cd19531">
    <property type="entry name" value="LCL_NRPS-like"/>
    <property type="match status" value="1"/>
</dbReference>
<dbReference type="InterPro" id="IPR000873">
    <property type="entry name" value="AMP-dep_synth/lig_dom"/>
</dbReference>
<reference evidence="5 6" key="1">
    <citation type="submission" date="2021-01" db="EMBL/GenBank/DDBJ databases">
        <title>Chryseolinea sp. Jin1 Genome sequencing and assembly.</title>
        <authorList>
            <person name="Kim I."/>
        </authorList>
    </citation>
    <scope>NUCLEOTIDE SEQUENCE [LARGE SCALE GENOMIC DNA]</scope>
    <source>
        <strain evidence="5 6">Jin1</strain>
    </source>
</reference>
<dbReference type="Pfam" id="PF00550">
    <property type="entry name" value="PP-binding"/>
    <property type="match status" value="1"/>
</dbReference>
<keyword evidence="6" id="KW-1185">Reference proteome</keyword>
<dbReference type="Gene3D" id="3.30.559.30">
    <property type="entry name" value="Nonribosomal peptide synthetase, condensation domain"/>
    <property type="match status" value="1"/>
</dbReference>
<dbReference type="SMART" id="SM00823">
    <property type="entry name" value="PKS_PP"/>
    <property type="match status" value="1"/>
</dbReference>
<dbReference type="PANTHER" id="PTHR45527:SF1">
    <property type="entry name" value="FATTY ACID SYNTHASE"/>
    <property type="match status" value="1"/>
</dbReference>
<comment type="caution">
    <text evidence="5">The sequence shown here is derived from an EMBL/GenBank/DDBJ whole genome shotgun (WGS) entry which is preliminary data.</text>
</comment>
<dbReference type="PROSITE" id="PS00012">
    <property type="entry name" value="PHOSPHOPANTETHEINE"/>
    <property type="match status" value="1"/>
</dbReference>
<organism evidence="5 6">
    <name type="scientific">Chryseolinea lacunae</name>
    <dbReference type="NCBI Taxonomy" id="2801331"/>
    <lineage>
        <taxon>Bacteria</taxon>
        <taxon>Pseudomonadati</taxon>
        <taxon>Bacteroidota</taxon>
        <taxon>Cytophagia</taxon>
        <taxon>Cytophagales</taxon>
        <taxon>Fulvivirgaceae</taxon>
        <taxon>Chryseolinea</taxon>
    </lineage>
</organism>
<protein>
    <submittedName>
        <fullName evidence="5">Amino acid adenylation domain-containing protein</fullName>
    </submittedName>
</protein>
<dbReference type="SUPFAM" id="SSF47336">
    <property type="entry name" value="ACP-like"/>
    <property type="match status" value="1"/>
</dbReference>
<dbReference type="EMBL" id="JAERRB010000005">
    <property type="protein sequence ID" value="MBL0743084.1"/>
    <property type="molecule type" value="Genomic_DNA"/>
</dbReference>
<dbReference type="InterPro" id="IPR010071">
    <property type="entry name" value="AA_adenyl_dom"/>
</dbReference>
<evidence type="ECO:0000256" key="1">
    <source>
        <dbReference type="ARBA" id="ARBA00001957"/>
    </source>
</evidence>
<dbReference type="PANTHER" id="PTHR45527">
    <property type="entry name" value="NONRIBOSOMAL PEPTIDE SYNTHETASE"/>
    <property type="match status" value="1"/>
</dbReference>
<feature type="domain" description="Carrier" evidence="4">
    <location>
        <begin position="543"/>
        <end position="618"/>
    </location>
</feature>
<dbReference type="InterPro" id="IPR042099">
    <property type="entry name" value="ANL_N_sf"/>
</dbReference>
<dbReference type="Pfam" id="PF00501">
    <property type="entry name" value="AMP-binding"/>
    <property type="match status" value="1"/>
</dbReference>
<evidence type="ECO:0000313" key="6">
    <source>
        <dbReference type="Proteomes" id="UP000613030"/>
    </source>
</evidence>
<dbReference type="InterPro" id="IPR045851">
    <property type="entry name" value="AMP-bd_C_sf"/>
</dbReference>
<evidence type="ECO:0000256" key="2">
    <source>
        <dbReference type="ARBA" id="ARBA00022450"/>
    </source>
</evidence>
<accession>A0ABS1KUD3</accession>
<evidence type="ECO:0000313" key="5">
    <source>
        <dbReference type="EMBL" id="MBL0743084.1"/>
    </source>
</evidence>
<dbReference type="Proteomes" id="UP000613030">
    <property type="component" value="Unassembled WGS sequence"/>
</dbReference>
<dbReference type="InterPro" id="IPR006162">
    <property type="entry name" value="Ppantetheine_attach_site"/>
</dbReference>
<gene>
    <name evidence="5" type="ORF">JI741_17775</name>
</gene>
<dbReference type="RefSeq" id="WP_202012008.1">
    <property type="nucleotide sequence ID" value="NZ_JAERRB010000005.1"/>
</dbReference>